<evidence type="ECO:0000313" key="2">
    <source>
        <dbReference type="EMBL" id="VFJ94471.1"/>
    </source>
</evidence>
<gene>
    <name evidence="1" type="ORF">BECKH772A_GA0070896_100614</name>
    <name evidence="2" type="ORF">BECKH772B_GA0070898_100624</name>
    <name evidence="3" type="ORF">BECKH772C_GA0070978_100564</name>
</gene>
<dbReference type="AlphaFoldDB" id="A0A450UMK5"/>
<protein>
    <submittedName>
        <fullName evidence="1">Uncharacterized protein</fullName>
    </submittedName>
</protein>
<proteinExistence type="predicted"/>
<accession>A0A450UMK5</accession>
<name>A0A450UMK5_9GAMM</name>
<evidence type="ECO:0000313" key="3">
    <source>
        <dbReference type="EMBL" id="VFK00966.1"/>
    </source>
</evidence>
<reference evidence="1" key="1">
    <citation type="submission" date="2019-02" db="EMBL/GenBank/DDBJ databases">
        <authorList>
            <person name="Gruber-Vodicka R. H."/>
            <person name="Seah K. B. B."/>
        </authorList>
    </citation>
    <scope>NUCLEOTIDE SEQUENCE</scope>
    <source>
        <strain evidence="3">BECK_SA2B12</strain>
        <strain evidence="1">BECK_SA2B15</strain>
        <strain evidence="2">BECK_SA2B20</strain>
    </source>
</reference>
<dbReference type="EMBL" id="CAADFI010000062">
    <property type="protein sequence ID" value="VFJ94471.1"/>
    <property type="molecule type" value="Genomic_DNA"/>
</dbReference>
<organism evidence="1">
    <name type="scientific">Candidatus Kentrum eta</name>
    <dbReference type="NCBI Taxonomy" id="2126337"/>
    <lineage>
        <taxon>Bacteria</taxon>
        <taxon>Pseudomonadati</taxon>
        <taxon>Pseudomonadota</taxon>
        <taxon>Gammaproteobacteria</taxon>
        <taxon>Candidatus Kentrum</taxon>
    </lineage>
</organism>
<dbReference type="EMBL" id="CAADFJ010000056">
    <property type="protein sequence ID" value="VFK00966.1"/>
    <property type="molecule type" value="Genomic_DNA"/>
</dbReference>
<dbReference type="EMBL" id="CAADFG010000061">
    <property type="protein sequence ID" value="VFJ93761.1"/>
    <property type="molecule type" value="Genomic_DNA"/>
</dbReference>
<sequence>MPYSDFDLRKAKSTFGLTIVETEDLFSTVEEAEISDFLSETLKRNVPLALAIGTEKASSELIIINVFLEIKRKLNISLFSGIEFTVDKERGLSGLCDFIISRSPEQLFPDAPVIAVVAAKNEKIMAGMGQCIAEMVAMSIFNEREGRPLPRVYGAVTTGHGWKFLKLEGDTVSIDDLPALFGGLDHVFSLIDRAG</sequence>
<evidence type="ECO:0000313" key="1">
    <source>
        <dbReference type="EMBL" id="VFJ93761.1"/>
    </source>
</evidence>